<dbReference type="Proteomes" id="UP001597468">
    <property type="component" value="Unassembled WGS sequence"/>
</dbReference>
<accession>A0ABW5ITC5</accession>
<evidence type="ECO:0000313" key="2">
    <source>
        <dbReference type="EMBL" id="MFD2516718.1"/>
    </source>
</evidence>
<keyword evidence="3" id="KW-1185">Reference proteome</keyword>
<name>A0ABW5ITC5_9FLAO</name>
<reference evidence="3" key="1">
    <citation type="journal article" date="2019" name="Int. J. Syst. Evol. Microbiol.">
        <title>The Global Catalogue of Microorganisms (GCM) 10K type strain sequencing project: providing services to taxonomists for standard genome sequencing and annotation.</title>
        <authorList>
            <consortium name="The Broad Institute Genomics Platform"/>
            <consortium name="The Broad Institute Genome Sequencing Center for Infectious Disease"/>
            <person name="Wu L."/>
            <person name="Ma J."/>
        </authorList>
    </citation>
    <scope>NUCLEOTIDE SEQUENCE [LARGE SCALE GENOMIC DNA]</scope>
    <source>
        <strain evidence="3">KCTC 42585</strain>
    </source>
</reference>
<evidence type="ECO:0000256" key="1">
    <source>
        <dbReference type="SAM" id="SignalP"/>
    </source>
</evidence>
<comment type="caution">
    <text evidence="2">The sequence shown here is derived from an EMBL/GenBank/DDBJ whole genome shotgun (WGS) entry which is preliminary data.</text>
</comment>
<sequence>MKKTLFLLFLFTLPWLTFSQDTGNFYGSFESNSQWLQDDEGLDFTAPSEDLRSNNYFNLNFSLKNFTVGLQYEAYLPEPLLGYDPLLEGNEIATYFLNYKNENVEVTAGYFYEQFGSGLILRFWEDRQLGINNAMRGVRLGFTGIDHFDLTALYGEQRIGFETSEGTIGGIDANLDISGLMGAEAYSLSFGSSVVNRFQDDRDLEGVPVSVAAFSGRLNFDFGNFFSELEGVYKQPDVLVYNGFITNERKTFKGSAWLLNLGYAIPGFGINTTFRRLENFSFYSDRYAEGNQYNRQLIIYVPALTKQHDYLLNNIYVYSSQPRLLLSSAQNQAGETGVQADVYYSLPKETFFGGKYGTKLELNFSHWSGLDAEFDVTGNEYSSAFFSSGKNYFRELSLGIRKRWNMKWSGIYSVTDLNIDEGITVGSPLGYYDIQATIAIIENTYRFGKGRSARLELQHLWTEEDRGNWAGGLLEYNFTPALGIYAADSWNYGGEFEYHYYNFGGSYTHGSTRIALNYGRQRGGLICVGGVCRFVPENTGLSMNLQLSF</sequence>
<organism evidence="2 3">
    <name type="scientific">Salinimicrobium flavum</name>
    <dbReference type="NCBI Taxonomy" id="1737065"/>
    <lineage>
        <taxon>Bacteria</taxon>
        <taxon>Pseudomonadati</taxon>
        <taxon>Bacteroidota</taxon>
        <taxon>Flavobacteriia</taxon>
        <taxon>Flavobacteriales</taxon>
        <taxon>Flavobacteriaceae</taxon>
        <taxon>Salinimicrobium</taxon>
    </lineage>
</organism>
<keyword evidence="1" id="KW-0732">Signal</keyword>
<dbReference type="EMBL" id="JBHULT010000005">
    <property type="protein sequence ID" value="MFD2516718.1"/>
    <property type="molecule type" value="Genomic_DNA"/>
</dbReference>
<dbReference type="RefSeq" id="WP_380748067.1">
    <property type="nucleotide sequence ID" value="NZ_JBHULT010000005.1"/>
</dbReference>
<proteinExistence type="predicted"/>
<evidence type="ECO:0000313" key="3">
    <source>
        <dbReference type="Proteomes" id="UP001597468"/>
    </source>
</evidence>
<dbReference type="InterPro" id="IPR046070">
    <property type="entry name" value="DUF6029"/>
</dbReference>
<dbReference type="Pfam" id="PF19494">
    <property type="entry name" value="DUF6029"/>
    <property type="match status" value="1"/>
</dbReference>
<protein>
    <submittedName>
        <fullName evidence="2">DUF6029 family protein</fullName>
    </submittedName>
</protein>
<feature type="chain" id="PRO_5047463040" evidence="1">
    <location>
        <begin position="20"/>
        <end position="549"/>
    </location>
</feature>
<gene>
    <name evidence="2" type="ORF">ACFSTG_02330</name>
</gene>
<feature type="signal peptide" evidence="1">
    <location>
        <begin position="1"/>
        <end position="19"/>
    </location>
</feature>